<dbReference type="RefSeq" id="WP_120628953.1">
    <property type="nucleotide sequence ID" value="NZ_RAWG01000274.1"/>
</dbReference>
<dbReference type="Proteomes" id="UP000273405">
    <property type="component" value="Unassembled WGS sequence"/>
</dbReference>
<dbReference type="EMBL" id="RAWG01000274">
    <property type="protein sequence ID" value="RKH36877.1"/>
    <property type="molecule type" value="Genomic_DNA"/>
</dbReference>
<dbReference type="OrthoDB" id="5478438at2"/>
<sequence length="81" mass="8967">MNLDWIPLPRSRDLWKVELAVLGMMSIIAVLLGLQVLDVFAPTWGGSGAWMTAFLWGFGLHQVGNATFDGLWGMVSKMDTK</sequence>
<dbReference type="AlphaFoldDB" id="A0A3A8MX84"/>
<accession>A0A3A8MX84</accession>
<gene>
    <name evidence="2" type="ORF">D7X12_31555</name>
</gene>
<organism evidence="2 3">
    <name type="scientific">Corallococcus sicarius</name>
    <dbReference type="NCBI Taxonomy" id="2316726"/>
    <lineage>
        <taxon>Bacteria</taxon>
        <taxon>Pseudomonadati</taxon>
        <taxon>Myxococcota</taxon>
        <taxon>Myxococcia</taxon>
        <taxon>Myxococcales</taxon>
        <taxon>Cystobacterineae</taxon>
        <taxon>Myxococcaceae</taxon>
        <taxon>Corallococcus</taxon>
    </lineage>
</organism>
<reference evidence="3" key="1">
    <citation type="submission" date="2018-09" db="EMBL/GenBank/DDBJ databases">
        <authorList>
            <person name="Livingstone P.G."/>
            <person name="Whitworth D.E."/>
        </authorList>
    </citation>
    <scope>NUCLEOTIDE SEQUENCE [LARGE SCALE GENOMIC DNA]</scope>
    <source>
        <strain evidence="3">CA040B</strain>
    </source>
</reference>
<name>A0A3A8MX84_9BACT</name>
<feature type="transmembrane region" description="Helical" evidence="1">
    <location>
        <begin position="53"/>
        <end position="75"/>
    </location>
</feature>
<keyword evidence="1" id="KW-0472">Membrane</keyword>
<protein>
    <submittedName>
        <fullName evidence="2">Uncharacterized protein</fullName>
    </submittedName>
</protein>
<keyword evidence="1" id="KW-1133">Transmembrane helix</keyword>
<feature type="transmembrane region" description="Helical" evidence="1">
    <location>
        <begin position="20"/>
        <end position="41"/>
    </location>
</feature>
<evidence type="ECO:0000313" key="2">
    <source>
        <dbReference type="EMBL" id="RKH36877.1"/>
    </source>
</evidence>
<proteinExistence type="predicted"/>
<comment type="caution">
    <text evidence="2">The sequence shown here is derived from an EMBL/GenBank/DDBJ whole genome shotgun (WGS) entry which is preliminary data.</text>
</comment>
<evidence type="ECO:0000313" key="3">
    <source>
        <dbReference type="Proteomes" id="UP000273405"/>
    </source>
</evidence>
<keyword evidence="1" id="KW-0812">Transmembrane</keyword>
<evidence type="ECO:0000256" key="1">
    <source>
        <dbReference type="SAM" id="Phobius"/>
    </source>
</evidence>
<keyword evidence="3" id="KW-1185">Reference proteome</keyword>